<keyword evidence="3" id="KW-1185">Reference proteome</keyword>
<name>A0A1X2II02_9FUNG</name>
<dbReference type="GO" id="GO:0005763">
    <property type="term" value="C:mitochondrial small ribosomal subunit"/>
    <property type="evidence" value="ECO:0007669"/>
    <property type="project" value="TreeGrafter"/>
</dbReference>
<reference evidence="2 3" key="1">
    <citation type="submission" date="2016-07" db="EMBL/GenBank/DDBJ databases">
        <title>Pervasive Adenine N6-methylation of Active Genes in Fungi.</title>
        <authorList>
            <consortium name="DOE Joint Genome Institute"/>
            <person name="Mondo S.J."/>
            <person name="Dannebaum R.O."/>
            <person name="Kuo R.C."/>
            <person name="Labutti K."/>
            <person name="Haridas S."/>
            <person name="Kuo A."/>
            <person name="Salamov A."/>
            <person name="Ahrendt S.R."/>
            <person name="Lipzen A."/>
            <person name="Sullivan W."/>
            <person name="Andreopoulos W.B."/>
            <person name="Clum A."/>
            <person name="Lindquist E."/>
            <person name="Daum C."/>
            <person name="Ramamoorthy G.K."/>
            <person name="Gryganskyi A."/>
            <person name="Culley D."/>
            <person name="Magnuson J.K."/>
            <person name="James T.Y."/>
            <person name="O'Malley M.A."/>
            <person name="Stajich J.E."/>
            <person name="Spatafora J.W."/>
            <person name="Visel A."/>
            <person name="Grigoriev I.V."/>
        </authorList>
    </citation>
    <scope>NUCLEOTIDE SEQUENCE [LARGE SCALE GENOMIC DNA]</scope>
    <source>
        <strain evidence="2 3">NRRL 1336</strain>
    </source>
</reference>
<gene>
    <name evidence="2" type="ORF">BCR42DRAFT_491281</name>
</gene>
<dbReference type="InterPro" id="IPR021036">
    <property type="entry name" value="Ribosomal_mS45"/>
</dbReference>
<sequence length="264" mass="30137">MLRSILQPNQVKTIVSNTQYRTFTTTLLRSTQDTPNDIESNTDESITTTEAEPVKLSRRRRRFQEWVRGPGSKYARPSEGTTNYLGATPFPNNPLFQPRPPLSDTKREEIYQLHTSDPEAWTIRQLAVKFGYSLKRIEAILKLKSSEKNMEAQGIPLQQQFTKGMEQYMGANQPASLLQEPLIDIFPDVSKPRFKLLEEDVEFTSKDAADVLNRKEYTLLEKQAIASEEAKFESLSKIATQQDETSTVDNKKPSKFVIVDTSNQ</sequence>
<dbReference type="PANTHER" id="PTHR28158:SF1">
    <property type="entry name" value="SMALL RIBOSOMAL SUBUNIT PROTEIN MS45"/>
    <property type="match status" value="1"/>
</dbReference>
<accession>A0A1X2II02</accession>
<dbReference type="Pfam" id="PF12298">
    <property type="entry name" value="Bot1p"/>
    <property type="match status" value="1"/>
</dbReference>
<feature type="region of interest" description="Disordered" evidence="1">
    <location>
        <begin position="31"/>
        <end position="54"/>
    </location>
</feature>
<dbReference type="EMBL" id="MCGE01000011">
    <property type="protein sequence ID" value="ORZ16206.1"/>
    <property type="molecule type" value="Genomic_DNA"/>
</dbReference>
<organism evidence="2 3">
    <name type="scientific">Absidia repens</name>
    <dbReference type="NCBI Taxonomy" id="90262"/>
    <lineage>
        <taxon>Eukaryota</taxon>
        <taxon>Fungi</taxon>
        <taxon>Fungi incertae sedis</taxon>
        <taxon>Mucoromycota</taxon>
        <taxon>Mucoromycotina</taxon>
        <taxon>Mucoromycetes</taxon>
        <taxon>Mucorales</taxon>
        <taxon>Cunninghamellaceae</taxon>
        <taxon>Absidia</taxon>
    </lineage>
</organism>
<comment type="caution">
    <text evidence="2">The sequence shown here is derived from an EMBL/GenBank/DDBJ whole genome shotgun (WGS) entry which is preliminary data.</text>
</comment>
<evidence type="ECO:0000313" key="3">
    <source>
        <dbReference type="Proteomes" id="UP000193560"/>
    </source>
</evidence>
<dbReference type="STRING" id="90262.A0A1X2II02"/>
<evidence type="ECO:0000256" key="1">
    <source>
        <dbReference type="SAM" id="MobiDB-lite"/>
    </source>
</evidence>
<evidence type="ECO:0000313" key="2">
    <source>
        <dbReference type="EMBL" id="ORZ16206.1"/>
    </source>
</evidence>
<proteinExistence type="predicted"/>
<feature type="compositionally biased region" description="Polar residues" evidence="1">
    <location>
        <begin position="31"/>
        <end position="50"/>
    </location>
</feature>
<dbReference type="GO" id="GO:0003735">
    <property type="term" value="F:structural constituent of ribosome"/>
    <property type="evidence" value="ECO:0007669"/>
    <property type="project" value="TreeGrafter"/>
</dbReference>
<dbReference type="GO" id="GO:0032543">
    <property type="term" value="P:mitochondrial translation"/>
    <property type="evidence" value="ECO:0007669"/>
    <property type="project" value="TreeGrafter"/>
</dbReference>
<dbReference type="PANTHER" id="PTHR28158">
    <property type="entry name" value="37S RIBOSOMAL PROTEIN S35, MITOCHONDRIAL"/>
    <property type="match status" value="1"/>
</dbReference>
<dbReference type="AlphaFoldDB" id="A0A1X2II02"/>
<protein>
    <submittedName>
        <fullName evidence="2">Eukaryotic mitochondrial regulator protein-domain-containing protein</fullName>
    </submittedName>
</protein>
<dbReference type="Proteomes" id="UP000193560">
    <property type="component" value="Unassembled WGS sequence"/>
</dbReference>
<dbReference type="OrthoDB" id="10052321at2759"/>